<dbReference type="InterPro" id="IPR003838">
    <property type="entry name" value="ABC3_permease_C"/>
</dbReference>
<gene>
    <name evidence="11" type="ORF">SAMN05216554_1745</name>
</gene>
<dbReference type="STRING" id="381665.SAMN05216554_1745"/>
<dbReference type="PANTHER" id="PTHR30572:SF4">
    <property type="entry name" value="ABC TRANSPORTER PERMEASE YTRF"/>
    <property type="match status" value="1"/>
</dbReference>
<evidence type="ECO:0000259" key="9">
    <source>
        <dbReference type="Pfam" id="PF02687"/>
    </source>
</evidence>
<keyword evidence="3 8" id="KW-0812">Transmembrane</keyword>
<feature type="region of interest" description="Disordered" evidence="7">
    <location>
        <begin position="66"/>
        <end position="93"/>
    </location>
</feature>
<dbReference type="GO" id="GO:0005886">
    <property type="term" value="C:plasma membrane"/>
    <property type="evidence" value="ECO:0007669"/>
    <property type="project" value="UniProtKB-SubCell"/>
</dbReference>
<dbReference type="PANTHER" id="PTHR30572">
    <property type="entry name" value="MEMBRANE COMPONENT OF TRANSPORTER-RELATED"/>
    <property type="match status" value="1"/>
</dbReference>
<reference evidence="11 12" key="1">
    <citation type="submission" date="2016-10" db="EMBL/GenBank/DDBJ databases">
        <authorList>
            <person name="de Groot N.N."/>
        </authorList>
    </citation>
    <scope>NUCLEOTIDE SEQUENCE [LARGE SCALE GENOMIC DNA]</scope>
    <source>
        <strain evidence="11 12">CGMCC 4.3491</strain>
    </source>
</reference>
<evidence type="ECO:0000313" key="11">
    <source>
        <dbReference type="EMBL" id="SDY85233.1"/>
    </source>
</evidence>
<name>A0A1H3N917_9MICO</name>
<accession>A0A1H3N917</accession>
<feature type="domain" description="MacB-like periplasmic core" evidence="10">
    <location>
        <begin position="21"/>
        <end position="262"/>
    </location>
</feature>
<feature type="transmembrane region" description="Helical" evidence="8">
    <location>
        <begin position="393"/>
        <end position="415"/>
    </location>
</feature>
<evidence type="ECO:0000256" key="2">
    <source>
        <dbReference type="ARBA" id="ARBA00022475"/>
    </source>
</evidence>
<dbReference type="Pfam" id="PF02687">
    <property type="entry name" value="FtsX"/>
    <property type="match status" value="1"/>
</dbReference>
<comment type="subcellular location">
    <subcellularLocation>
        <location evidence="1">Cell membrane</location>
        <topology evidence="1">Multi-pass membrane protein</topology>
    </subcellularLocation>
</comment>
<dbReference type="RefSeq" id="WP_092551462.1">
    <property type="nucleotide sequence ID" value="NZ_FNPZ01000001.1"/>
</dbReference>
<dbReference type="Proteomes" id="UP000198891">
    <property type="component" value="Unassembled WGS sequence"/>
</dbReference>
<keyword evidence="12" id="KW-1185">Reference proteome</keyword>
<dbReference type="InterPro" id="IPR025857">
    <property type="entry name" value="MacB_PCD"/>
</dbReference>
<dbReference type="OrthoDB" id="9780560at2"/>
<evidence type="ECO:0000256" key="8">
    <source>
        <dbReference type="SAM" id="Phobius"/>
    </source>
</evidence>
<feature type="domain" description="ABC3 transporter permease C-terminal" evidence="9">
    <location>
        <begin position="299"/>
        <end position="422"/>
    </location>
</feature>
<keyword evidence="5 8" id="KW-0472">Membrane</keyword>
<dbReference type="InterPro" id="IPR050250">
    <property type="entry name" value="Macrolide_Exporter_MacB"/>
</dbReference>
<keyword evidence="4 8" id="KW-1133">Transmembrane helix</keyword>
<evidence type="ECO:0000256" key="7">
    <source>
        <dbReference type="SAM" id="MobiDB-lite"/>
    </source>
</evidence>
<evidence type="ECO:0000259" key="10">
    <source>
        <dbReference type="Pfam" id="PF12704"/>
    </source>
</evidence>
<keyword evidence="2" id="KW-1003">Cell membrane</keyword>
<evidence type="ECO:0000313" key="12">
    <source>
        <dbReference type="Proteomes" id="UP000198891"/>
    </source>
</evidence>
<evidence type="ECO:0000256" key="1">
    <source>
        <dbReference type="ARBA" id="ARBA00004651"/>
    </source>
</evidence>
<sequence>MNGFDLIRSAIGNSLRSKTRTVLTVIAIFIGAFTLTLTSGVGTGINDYIDSTLSSIGASDVMSVTKTPADAQNDGPVEYDPDSSTVESDRPAGGDIEAITSTDLDTLAAVPGVLSVEPAVSVRADFVQYDGGTRYQSAIGELVPGMSLELAAGEQPDASASDDQIAIPQSFVEPLGFADDADAIGKTLTIGITDAQGTQSTIDATIVGVSEPGLVGGTSAAPNTALLDALHQTQSVGLTEKAAQTYASATVRFDPDATDAQIATLKADLKAAGYDGVTVEDQIGSFKTVIDAIILVLNGFAVIALLAAGFGIVNTLLMSVQERTREIGLMKAMGMSGGRVFGLFTIEAVFIGFLGSAIGVVIGMLAGTLANSVLSGGLLSALPGLSLVAFDPVSLGVIVLTVMGIAFLAGTIPALRAARQDPITSLRYE</sequence>
<dbReference type="AlphaFoldDB" id="A0A1H3N917"/>
<dbReference type="Pfam" id="PF12704">
    <property type="entry name" value="MacB_PCD"/>
    <property type="match status" value="1"/>
</dbReference>
<proteinExistence type="inferred from homology"/>
<comment type="similarity">
    <text evidence="6">Belongs to the ABC-4 integral membrane protein family.</text>
</comment>
<evidence type="ECO:0000256" key="3">
    <source>
        <dbReference type="ARBA" id="ARBA00022692"/>
    </source>
</evidence>
<evidence type="ECO:0000256" key="4">
    <source>
        <dbReference type="ARBA" id="ARBA00022989"/>
    </source>
</evidence>
<feature type="transmembrane region" description="Helical" evidence="8">
    <location>
        <begin position="292"/>
        <end position="319"/>
    </location>
</feature>
<dbReference type="EMBL" id="FNPZ01000001">
    <property type="protein sequence ID" value="SDY85233.1"/>
    <property type="molecule type" value="Genomic_DNA"/>
</dbReference>
<evidence type="ECO:0000256" key="5">
    <source>
        <dbReference type="ARBA" id="ARBA00023136"/>
    </source>
</evidence>
<feature type="transmembrane region" description="Helical" evidence="8">
    <location>
        <begin position="340"/>
        <end position="373"/>
    </location>
</feature>
<protein>
    <submittedName>
        <fullName evidence="11">Putative ABC transport system permease protein</fullName>
    </submittedName>
</protein>
<organism evidence="11 12">
    <name type="scientific">Herbiconiux ginsengi</name>
    <dbReference type="NCBI Taxonomy" id="381665"/>
    <lineage>
        <taxon>Bacteria</taxon>
        <taxon>Bacillati</taxon>
        <taxon>Actinomycetota</taxon>
        <taxon>Actinomycetes</taxon>
        <taxon>Micrococcales</taxon>
        <taxon>Microbacteriaceae</taxon>
        <taxon>Herbiconiux</taxon>
    </lineage>
</organism>
<feature type="transmembrane region" description="Helical" evidence="8">
    <location>
        <begin position="21"/>
        <end position="45"/>
    </location>
</feature>
<dbReference type="GO" id="GO:0022857">
    <property type="term" value="F:transmembrane transporter activity"/>
    <property type="evidence" value="ECO:0007669"/>
    <property type="project" value="TreeGrafter"/>
</dbReference>
<evidence type="ECO:0000256" key="6">
    <source>
        <dbReference type="ARBA" id="ARBA00038076"/>
    </source>
</evidence>